<keyword evidence="12" id="KW-1185">Reference proteome</keyword>
<dbReference type="STRING" id="1664069.BGLY_3258"/>
<reference evidence="10 12" key="3">
    <citation type="submission" date="2023-03" db="EMBL/GenBank/DDBJ databases">
        <title>Agriculturally important microbes genome sequencing.</title>
        <authorList>
            <person name="Dunlap C."/>
        </authorList>
    </citation>
    <scope>NUCLEOTIDE SEQUENCE [LARGE SCALE GENOMIC DNA]</scope>
    <source>
        <strain evidence="10 12">CBP-3203</strain>
    </source>
</reference>
<evidence type="ECO:0000256" key="4">
    <source>
        <dbReference type="ARBA" id="ARBA00022692"/>
    </source>
</evidence>
<evidence type="ECO:0000256" key="2">
    <source>
        <dbReference type="ARBA" id="ARBA00007776"/>
    </source>
</evidence>
<proteinExistence type="inferred from homology"/>
<evidence type="ECO:0000256" key="1">
    <source>
        <dbReference type="ARBA" id="ARBA00004651"/>
    </source>
</evidence>
<keyword evidence="6 8" id="KW-1133">Transmembrane helix</keyword>
<dbReference type="NCBIfam" id="TIGR03426">
    <property type="entry name" value="shape_MreD"/>
    <property type="match status" value="1"/>
</dbReference>
<dbReference type="InterPro" id="IPR007227">
    <property type="entry name" value="Cell_shape_determining_MreD"/>
</dbReference>
<comment type="similarity">
    <text evidence="2">Belongs to the MreD family.</text>
</comment>
<reference evidence="9" key="2">
    <citation type="submission" date="2015-10" db="EMBL/GenBank/DDBJ databases">
        <authorList>
            <person name="Gilbert D.G."/>
        </authorList>
    </citation>
    <scope>NUCLEOTIDE SEQUENCE</scope>
    <source>
        <strain evidence="9">GO-13</strain>
    </source>
</reference>
<keyword evidence="7 8" id="KW-0472">Membrane</keyword>
<feature type="transmembrane region" description="Helical" evidence="8">
    <location>
        <begin position="40"/>
        <end position="67"/>
    </location>
</feature>
<dbReference type="AlphaFoldDB" id="A0A0T6BUU4"/>
<name>A0A0T6BUU4_9BACI</name>
<protein>
    <submittedName>
        <fullName evidence="9">Rod shape-determining protein MreD</fullName>
    </submittedName>
</protein>
<gene>
    <name evidence="10" type="primary">mreD</name>
    <name evidence="9" type="ORF">AB447_212960</name>
    <name evidence="10" type="ORF">P8828_19095</name>
</gene>
<evidence type="ECO:0000256" key="3">
    <source>
        <dbReference type="ARBA" id="ARBA00022475"/>
    </source>
</evidence>
<dbReference type="Proteomes" id="UP000036168">
    <property type="component" value="Unassembled WGS sequence"/>
</dbReference>
<evidence type="ECO:0000313" key="9">
    <source>
        <dbReference type="EMBL" id="KRT95393.1"/>
    </source>
</evidence>
<feature type="transmembrane region" description="Helical" evidence="8">
    <location>
        <begin position="99"/>
        <end position="119"/>
    </location>
</feature>
<feature type="transmembrane region" description="Helical" evidence="8">
    <location>
        <begin position="140"/>
        <end position="158"/>
    </location>
</feature>
<dbReference type="RefSeq" id="WP_048353518.1">
    <property type="nucleotide sequence ID" value="NZ_CP023481.1"/>
</dbReference>
<keyword evidence="4 8" id="KW-0812">Transmembrane</keyword>
<dbReference type="EMBL" id="LECW02000004">
    <property type="protein sequence ID" value="KRT95393.1"/>
    <property type="molecule type" value="Genomic_DNA"/>
</dbReference>
<evidence type="ECO:0000256" key="8">
    <source>
        <dbReference type="SAM" id="Phobius"/>
    </source>
</evidence>
<evidence type="ECO:0000256" key="5">
    <source>
        <dbReference type="ARBA" id="ARBA00022960"/>
    </source>
</evidence>
<dbReference type="Pfam" id="PF04093">
    <property type="entry name" value="MreD"/>
    <property type="match status" value="1"/>
</dbReference>
<evidence type="ECO:0000256" key="7">
    <source>
        <dbReference type="ARBA" id="ARBA00023136"/>
    </source>
</evidence>
<dbReference type="Proteomes" id="UP001341297">
    <property type="component" value="Unassembled WGS sequence"/>
</dbReference>
<organism evidence="9 11">
    <name type="scientific">Bacillus glycinifermentans</name>
    <dbReference type="NCBI Taxonomy" id="1664069"/>
    <lineage>
        <taxon>Bacteria</taxon>
        <taxon>Bacillati</taxon>
        <taxon>Bacillota</taxon>
        <taxon>Bacilli</taxon>
        <taxon>Bacillales</taxon>
        <taxon>Bacillaceae</taxon>
        <taxon>Bacillus</taxon>
    </lineage>
</organism>
<dbReference type="GO" id="GO:0008360">
    <property type="term" value="P:regulation of cell shape"/>
    <property type="evidence" value="ECO:0007669"/>
    <property type="project" value="UniProtKB-KW"/>
</dbReference>
<sequence>MKRFLLPVIMMFVLASESVYADFVRLPFIGDDQQLIPRFLLLVLVFMTAYVNQSFAITYGFIFGLLYDINYTDLLGVYMFGFAGICYLTSKAFKVLQTNALVVIFISVLAVCVLEFYQYGVQMLIRPEIMPFHQFVLERLLPTLGLNAVAGILLIYPFKAFFTSLKKELREE</sequence>
<comment type="caution">
    <text evidence="9">The sequence shown here is derived from an EMBL/GenBank/DDBJ whole genome shotgun (WGS) entry which is preliminary data.</text>
</comment>
<reference evidence="9 11" key="1">
    <citation type="journal article" date="2015" name="Int. J. Syst. Evol. Microbiol.">
        <title>Bacillus glycinifermentans sp. nov., isolated from fermented soybean paste.</title>
        <authorList>
            <person name="Kim S.J."/>
            <person name="Dunlap C.A."/>
            <person name="Kwon S.W."/>
            <person name="Rooney A.P."/>
        </authorList>
    </citation>
    <scope>NUCLEOTIDE SEQUENCE [LARGE SCALE GENOMIC DNA]</scope>
    <source>
        <strain evidence="9 11">GO-13</strain>
    </source>
</reference>
<keyword evidence="3" id="KW-1003">Cell membrane</keyword>
<comment type="subcellular location">
    <subcellularLocation>
        <location evidence="1">Cell membrane</location>
        <topology evidence="1">Multi-pass membrane protein</topology>
    </subcellularLocation>
</comment>
<dbReference type="EMBL" id="JARRTL010000025">
    <property type="protein sequence ID" value="MEC0486869.1"/>
    <property type="molecule type" value="Genomic_DNA"/>
</dbReference>
<dbReference type="GO" id="GO:0005886">
    <property type="term" value="C:plasma membrane"/>
    <property type="evidence" value="ECO:0007669"/>
    <property type="project" value="UniProtKB-SubCell"/>
</dbReference>
<dbReference type="OrthoDB" id="1653857at2"/>
<accession>A0A0T6BUU4</accession>
<evidence type="ECO:0000313" key="11">
    <source>
        <dbReference type="Proteomes" id="UP000036168"/>
    </source>
</evidence>
<keyword evidence="5" id="KW-0133">Cell shape</keyword>
<evidence type="ECO:0000313" key="12">
    <source>
        <dbReference type="Proteomes" id="UP001341297"/>
    </source>
</evidence>
<evidence type="ECO:0000313" key="10">
    <source>
        <dbReference type="EMBL" id="MEC0486869.1"/>
    </source>
</evidence>
<feature type="transmembrane region" description="Helical" evidence="8">
    <location>
        <begin position="74"/>
        <end position="93"/>
    </location>
</feature>
<evidence type="ECO:0000256" key="6">
    <source>
        <dbReference type="ARBA" id="ARBA00022989"/>
    </source>
</evidence>